<accession>A0A1U7Z9R1</accession>
<keyword evidence="3" id="KW-0158">Chromosome</keyword>
<feature type="domain" description="Telomere-associated protein Rif1 N-terminal" evidence="8">
    <location>
        <begin position="17"/>
        <end position="325"/>
    </location>
</feature>
<keyword evidence="6" id="KW-0131">Cell cycle</keyword>
<proteinExistence type="predicted"/>
<dbReference type="KEGG" id="nnu:104592498"/>
<keyword evidence="5" id="KW-0539">Nucleus</keyword>
<evidence type="ECO:0000259" key="8">
    <source>
        <dbReference type="Pfam" id="PF12231"/>
    </source>
</evidence>
<feature type="compositionally biased region" description="Basic and acidic residues" evidence="7">
    <location>
        <begin position="1098"/>
        <end position="1107"/>
    </location>
</feature>
<protein>
    <submittedName>
        <fullName evidence="10">Uncharacterized protein LOC104592498 isoform X1</fullName>
    </submittedName>
</protein>
<dbReference type="InterPro" id="IPR011989">
    <property type="entry name" value="ARM-like"/>
</dbReference>
<evidence type="ECO:0000313" key="9">
    <source>
        <dbReference type="Proteomes" id="UP000189703"/>
    </source>
</evidence>
<dbReference type="Gene3D" id="1.25.10.10">
    <property type="entry name" value="Leucine-rich Repeat Variant"/>
    <property type="match status" value="1"/>
</dbReference>
<dbReference type="PANTHER" id="PTHR22928">
    <property type="entry name" value="TELOMERE-ASSOCIATED PROTEIN RIF1"/>
    <property type="match status" value="1"/>
</dbReference>
<dbReference type="GeneID" id="104592498"/>
<evidence type="ECO:0000256" key="6">
    <source>
        <dbReference type="ARBA" id="ARBA00023306"/>
    </source>
</evidence>
<dbReference type="InterPro" id="IPR022031">
    <property type="entry name" value="Rif1_N"/>
</dbReference>
<sequence>MADFATQIKEIETWLSSRTREEKSFGYLTLLHLQEQSTVDPSAIQALSERFQPLLSLIMSDLSDDDEEIAAPALKCLGFMIYHPSLVAAIPEHFAKLILDSLVKLVTTTKIKAICNLAVWCISIQQISASFLTPHFQSLLRAIVHALDNPMGSLSVTFEAIQALMKLATQLSEMLRDSSNIWAPPICRRLISNDKREREMSERCLLKISSMISPPPSSLSKVLVVDIKQRLLPGMKEGLQNHGMKVPVIQAWGWIIRLLGPYATRNRHMVNEMLKIPEQTFSDPDTQVQIASLVAWEGLVGALIQTPKQPSGTNTTLEQRMQQTEMVQTDVSKGHSSENQANALLKSVKLIMTPLVGIMSSKCDTSVHSSCLNTWFYLLHKLSVSVNCLPVLKTVLEPILEVVFRVGPNSKSIWIYNSCLDLLDECISAKSREVDCDLENQVGNHLPSKVTSFGTLSGGKLLCKNYVIKWLPWDLSMLDFHLKMIHIIISQGSMETANPENASFACSAAMRIFRSVLKEVQIKMRGSSINYNDIMLCLNKILVFTKRISEELISKEFGTNDLLQTSLHFMEAVREEVEPLLLTSPLYRVALDIDYINGLQSISDIKYTNIKGIKAVAFMDMVSPMVYLTTLYFSVVAQSISTVSKLEIILHEMQKLLNFLLSSCYPLENLHAIISLLYKHRGSGWLKIWLVIAEGLKEHLVTSKDLSVLKTESDGPGYVVICWFLCYPFVVCSWPQKQSSLSPIKNSGSSELCLQSTNTTIELERVIEMWRSLYGCINCSSYSECSTMSGFTEEMSATLLEVFNESISMLEVYTKLCPKDKNQILLSLFGEVTIYVLEQILVLDAVALKSRVSNSEEDGEYDQPSNIKNSMEFIARFLKVSHSVQAVVPAENAVISRLFSALACFLRRLHLKKDILLFMEVITAPMVQWLSYGQIKQGSMMAQLQLLWTETLNGLQRTWPPIIFDSSFLKVQAPLLEKTLDHHSSTISDPTIVFWNSTYGNQVKLDYPQSLLPVLDKLSRNGKISIHRRNPRMLVNGHSGVELIDARQRYKVASTQKRSKRVEFIETTENDFDCTDKPTPGLKRKTVELTEHQKEVRRAQQGRERNCNGHGPGIRTYTSVDFSQGNEDSQESQELRNPESILEMLRRTG</sequence>
<dbReference type="PANTHER" id="PTHR22928:SF3">
    <property type="entry name" value="TELOMERE-ASSOCIATED PROTEIN RIF1"/>
    <property type="match status" value="1"/>
</dbReference>
<gene>
    <name evidence="10" type="primary">LOC104592498</name>
</gene>
<dbReference type="GO" id="GO:0005634">
    <property type="term" value="C:nucleus"/>
    <property type="evidence" value="ECO:0000318"/>
    <property type="project" value="GO_Central"/>
</dbReference>
<dbReference type="Proteomes" id="UP000189703">
    <property type="component" value="Unplaced"/>
</dbReference>
<comment type="subcellular location">
    <subcellularLocation>
        <location evidence="2">Chromosome</location>
        <location evidence="2">Telomere</location>
    </subcellularLocation>
    <subcellularLocation>
        <location evidence="1">Nucleus</location>
    </subcellularLocation>
</comment>
<dbReference type="RefSeq" id="XP_010250202.1">
    <property type="nucleotide sequence ID" value="XM_010251900.1"/>
</dbReference>
<feature type="region of interest" description="Disordered" evidence="7">
    <location>
        <begin position="1098"/>
        <end position="1137"/>
    </location>
</feature>
<evidence type="ECO:0000256" key="4">
    <source>
        <dbReference type="ARBA" id="ARBA00022895"/>
    </source>
</evidence>
<name>A0A1U7Z9R1_NELNU</name>
<evidence type="ECO:0000256" key="2">
    <source>
        <dbReference type="ARBA" id="ARBA00004574"/>
    </source>
</evidence>
<organism evidence="9 10">
    <name type="scientific">Nelumbo nucifera</name>
    <name type="common">Sacred lotus</name>
    <dbReference type="NCBI Taxonomy" id="4432"/>
    <lineage>
        <taxon>Eukaryota</taxon>
        <taxon>Viridiplantae</taxon>
        <taxon>Streptophyta</taxon>
        <taxon>Embryophyta</taxon>
        <taxon>Tracheophyta</taxon>
        <taxon>Spermatophyta</taxon>
        <taxon>Magnoliopsida</taxon>
        <taxon>Proteales</taxon>
        <taxon>Nelumbonaceae</taxon>
        <taxon>Nelumbo</taxon>
    </lineage>
</organism>
<dbReference type="OrthoDB" id="5399929at2759"/>
<dbReference type="InterPro" id="IPR016024">
    <property type="entry name" value="ARM-type_fold"/>
</dbReference>
<evidence type="ECO:0000313" key="10">
    <source>
        <dbReference type="RefSeq" id="XP_010250202.1"/>
    </source>
</evidence>
<reference evidence="10" key="1">
    <citation type="submission" date="2025-08" db="UniProtKB">
        <authorList>
            <consortium name="RefSeq"/>
        </authorList>
    </citation>
    <scope>IDENTIFICATION</scope>
</reference>
<evidence type="ECO:0000256" key="7">
    <source>
        <dbReference type="SAM" id="MobiDB-lite"/>
    </source>
</evidence>
<dbReference type="AlphaFoldDB" id="A0A1U7Z9R1"/>
<keyword evidence="9" id="KW-1185">Reference proteome</keyword>
<dbReference type="SUPFAM" id="SSF48371">
    <property type="entry name" value="ARM repeat"/>
    <property type="match status" value="1"/>
</dbReference>
<dbReference type="GO" id="GO:0000781">
    <property type="term" value="C:chromosome, telomeric region"/>
    <property type="evidence" value="ECO:0007669"/>
    <property type="project" value="UniProtKB-SubCell"/>
</dbReference>
<dbReference type="InParanoid" id="A0A1U7Z9R1"/>
<dbReference type="Pfam" id="PF12231">
    <property type="entry name" value="Rif1_N"/>
    <property type="match status" value="1"/>
</dbReference>
<evidence type="ECO:0000256" key="1">
    <source>
        <dbReference type="ARBA" id="ARBA00004123"/>
    </source>
</evidence>
<dbReference type="STRING" id="4432.A0A1U7Z9R1"/>
<dbReference type="eggNOG" id="ENOG502QV6C">
    <property type="taxonomic scope" value="Eukaryota"/>
</dbReference>
<feature type="compositionally biased region" description="Polar residues" evidence="7">
    <location>
        <begin position="1116"/>
        <end position="1127"/>
    </location>
</feature>
<evidence type="ECO:0000256" key="5">
    <source>
        <dbReference type="ARBA" id="ARBA00023242"/>
    </source>
</evidence>
<keyword evidence="4" id="KW-0779">Telomere</keyword>
<evidence type="ECO:0000256" key="3">
    <source>
        <dbReference type="ARBA" id="ARBA00022454"/>
    </source>
</evidence>
<dbReference type="OMA" id="GMCEYFK"/>
<dbReference type="GO" id="GO:0000723">
    <property type="term" value="P:telomere maintenance"/>
    <property type="evidence" value="ECO:0000318"/>
    <property type="project" value="GO_Central"/>
</dbReference>